<evidence type="ECO:0000256" key="1">
    <source>
        <dbReference type="ARBA" id="ARBA00022737"/>
    </source>
</evidence>
<feature type="compositionally biased region" description="Gly residues" evidence="3">
    <location>
        <begin position="777"/>
        <end position="787"/>
    </location>
</feature>
<sequence>MSSPNPNNIESEHHEPKRPDHGTNYMPIKTESVQAPEPLDHFKRGHEERAELRERDTGNHNPDGFDRNVPAPAAVEARKSDHHHSAAPQSAASSSYYGPANIDNHNRKTYDDDKQYSRSSHYNHSYSKYDDKQYTRSYIDERPRRGDRDGGGRDRGDYRGSTGFSMEEVVDRLCRHRANVFDEMDEARRSSPESFSSGRAITAILSQLGRRRQMNVALQVWHWMERAEGITRNVFHYNALINVCEKIKDWKRALDLLRQMEEEGVVKNEITYSSAISACEKGGNWRTALDLLTTMKKNGIMPTAIAYNAAISACEKGLNPSKALEIFDEMKREGVRPTVVTFSALISACEKGQQWKLALQVLEEMKKTFGPNVIAYSAAISALSKGQQWEKAWELFCEIEASGEKLSVVTYNATMTALEKGLQWQRALDLFDEMKFKNMAVTVVSYGSAISACEKGYQWRQCLEYLDEMTERNIPKNVIIFGAAMSCMEKSCRADIAFQLMERMNMEGVRPNVHIYNSAISACARCKLWKKGFELFREMDTVGIKRDVVTYNAVLDAVYSQLDLAKQIFHEGVERGFYAKVSRLGTQWLELDLHFLSLGGGETALRWWFEECLVPYLGNSKELASVKSIDIVTGYGKTRSRGARKGDDGMRKRVRAMLSFMNLTEVEQPNLGRIHINKEALAREVERNGGRIIFDAAGYEQFKLREGLDDPYTDAEQFVRPRGGAMHARNERDVQDQWGPPGGPSNGGNPFPPDQGFQDGPQYNDRNYRPNNYHDNGGYGRSSGGGGYREESHGRQEYGYQDDPQGPNPDFNQSHDGGEWQERGPPPRQYDNGPEYNNNHGGSNYRYEGNRNSGYNDSRQSNYHSPNRYNDRKRPYDGGNDRYNDRGGQEFGDFNSNKRYQR</sequence>
<feature type="repeat" description="PPR" evidence="2">
    <location>
        <begin position="407"/>
        <end position="441"/>
    </location>
</feature>
<dbReference type="Gene3D" id="1.25.40.10">
    <property type="entry name" value="Tetratricopeptide repeat domain"/>
    <property type="match status" value="3"/>
</dbReference>
<feature type="region of interest" description="Disordered" evidence="3">
    <location>
        <begin position="723"/>
        <end position="902"/>
    </location>
</feature>
<evidence type="ECO:0000256" key="2">
    <source>
        <dbReference type="PROSITE-ProRule" id="PRU00708"/>
    </source>
</evidence>
<feature type="repeat" description="PPR" evidence="2">
    <location>
        <begin position="512"/>
        <end position="546"/>
    </location>
</feature>
<feature type="compositionally biased region" description="Basic and acidic residues" evidence="3">
    <location>
        <begin position="38"/>
        <end position="66"/>
    </location>
</feature>
<comment type="caution">
    <text evidence="4">The sequence shown here is derived from an EMBL/GenBank/DDBJ whole genome shotgun (WGS) entry which is preliminary data.</text>
</comment>
<gene>
    <name evidence="4" type="ORF">ACHAWO_002391</name>
</gene>
<keyword evidence="5" id="KW-1185">Reference proteome</keyword>
<dbReference type="AlphaFoldDB" id="A0ABD3QGM6"/>
<feature type="compositionally biased region" description="Basic and acidic residues" evidence="3">
    <location>
        <begin position="10"/>
        <end position="21"/>
    </location>
</feature>
<feature type="repeat" description="PPR" evidence="2">
    <location>
        <begin position="303"/>
        <end position="337"/>
    </location>
</feature>
<dbReference type="NCBIfam" id="TIGR00756">
    <property type="entry name" value="PPR"/>
    <property type="match status" value="6"/>
</dbReference>
<dbReference type="PANTHER" id="PTHR47447">
    <property type="entry name" value="OS03G0856100 PROTEIN"/>
    <property type="match status" value="1"/>
</dbReference>
<dbReference type="InterPro" id="IPR011990">
    <property type="entry name" value="TPR-like_helical_dom_sf"/>
</dbReference>
<accession>A0ABD3QGM6</accession>
<name>A0ABD3QGM6_9STRA</name>
<dbReference type="PANTHER" id="PTHR47447:SF17">
    <property type="entry name" value="OS12G0638900 PROTEIN"/>
    <property type="match status" value="1"/>
</dbReference>
<organism evidence="4 5">
    <name type="scientific">Cyclotella atomus</name>
    <dbReference type="NCBI Taxonomy" id="382360"/>
    <lineage>
        <taxon>Eukaryota</taxon>
        <taxon>Sar</taxon>
        <taxon>Stramenopiles</taxon>
        <taxon>Ochrophyta</taxon>
        <taxon>Bacillariophyta</taxon>
        <taxon>Coscinodiscophyceae</taxon>
        <taxon>Thalassiosirophycidae</taxon>
        <taxon>Stephanodiscales</taxon>
        <taxon>Stephanodiscaceae</taxon>
        <taxon>Cyclotella</taxon>
    </lineage>
</organism>
<feature type="compositionally biased region" description="Low complexity" evidence="3">
    <location>
        <begin position="117"/>
        <end position="126"/>
    </location>
</feature>
<feature type="compositionally biased region" description="Polar residues" evidence="3">
    <location>
        <begin position="850"/>
        <end position="868"/>
    </location>
</feature>
<dbReference type="InterPro" id="IPR002885">
    <property type="entry name" value="PPR_rpt"/>
</dbReference>
<keyword evidence="1" id="KW-0677">Repeat</keyword>
<feature type="compositionally biased region" description="Low complexity" evidence="3">
    <location>
        <begin position="86"/>
        <end position="95"/>
    </location>
</feature>
<proteinExistence type="predicted"/>
<feature type="repeat" description="PPR" evidence="2">
    <location>
        <begin position="477"/>
        <end position="511"/>
    </location>
</feature>
<feature type="repeat" description="PPR" evidence="2">
    <location>
        <begin position="338"/>
        <end position="368"/>
    </location>
</feature>
<feature type="repeat" description="PPR" evidence="2">
    <location>
        <begin position="268"/>
        <end position="302"/>
    </location>
</feature>
<feature type="repeat" description="PPR" evidence="2">
    <location>
        <begin position="372"/>
        <end position="406"/>
    </location>
</feature>
<feature type="compositionally biased region" description="Basic and acidic residues" evidence="3">
    <location>
        <begin position="127"/>
        <end position="158"/>
    </location>
</feature>
<dbReference type="PROSITE" id="PS51375">
    <property type="entry name" value="PPR"/>
    <property type="match status" value="8"/>
</dbReference>
<reference evidence="4 5" key="1">
    <citation type="submission" date="2024-10" db="EMBL/GenBank/DDBJ databases">
        <title>Updated reference genomes for cyclostephanoid diatoms.</title>
        <authorList>
            <person name="Roberts W.R."/>
            <person name="Alverson A.J."/>
        </authorList>
    </citation>
    <scope>NUCLEOTIDE SEQUENCE [LARGE SCALE GENOMIC DNA]</scope>
    <source>
        <strain evidence="4 5">AJA010-31</strain>
    </source>
</reference>
<feature type="region of interest" description="Disordered" evidence="3">
    <location>
        <begin position="1"/>
        <end position="162"/>
    </location>
</feature>
<protein>
    <recommendedName>
        <fullName evidence="6">Pentacotripeptide-repeat region of PRORP domain-containing protein</fullName>
    </recommendedName>
</protein>
<dbReference type="EMBL" id="JALLPJ020000183">
    <property type="protein sequence ID" value="KAL3799497.1"/>
    <property type="molecule type" value="Genomic_DNA"/>
</dbReference>
<evidence type="ECO:0008006" key="6">
    <source>
        <dbReference type="Google" id="ProtNLM"/>
    </source>
</evidence>
<evidence type="ECO:0000256" key="3">
    <source>
        <dbReference type="SAM" id="MobiDB-lite"/>
    </source>
</evidence>
<feature type="compositionally biased region" description="Basic and acidic residues" evidence="3">
    <location>
        <begin position="869"/>
        <end position="888"/>
    </location>
</feature>
<dbReference type="Proteomes" id="UP001530400">
    <property type="component" value="Unassembled WGS sequence"/>
</dbReference>
<feature type="repeat" description="PPR" evidence="2">
    <location>
        <begin position="233"/>
        <end position="267"/>
    </location>
</feature>
<evidence type="ECO:0000313" key="5">
    <source>
        <dbReference type="Proteomes" id="UP001530400"/>
    </source>
</evidence>
<feature type="compositionally biased region" description="Basic and acidic residues" evidence="3">
    <location>
        <begin position="104"/>
        <end position="116"/>
    </location>
</feature>
<dbReference type="Pfam" id="PF01535">
    <property type="entry name" value="PPR"/>
    <property type="match status" value="1"/>
</dbReference>
<dbReference type="Pfam" id="PF13041">
    <property type="entry name" value="PPR_2"/>
    <property type="match status" value="4"/>
</dbReference>
<evidence type="ECO:0000313" key="4">
    <source>
        <dbReference type="EMBL" id="KAL3799497.1"/>
    </source>
</evidence>